<accession>A0A087AG97</accession>
<dbReference type="EMBL" id="JGYU01000003">
    <property type="protein sequence ID" value="KFI57797.1"/>
    <property type="molecule type" value="Genomic_DNA"/>
</dbReference>
<gene>
    <name evidence="1" type="ORF">BCHO_3000</name>
</gene>
<dbReference type="STRING" id="35760.BCHO_3000"/>
<evidence type="ECO:0000313" key="2">
    <source>
        <dbReference type="Proteomes" id="UP000028995"/>
    </source>
</evidence>
<dbReference type="AlphaFoldDB" id="A0A087AG97"/>
<comment type="caution">
    <text evidence="1">The sequence shown here is derived from an EMBL/GenBank/DDBJ whole genome shotgun (WGS) entry which is preliminary data.</text>
</comment>
<evidence type="ECO:0000313" key="1">
    <source>
        <dbReference type="EMBL" id="KFI57797.1"/>
    </source>
</evidence>
<protein>
    <submittedName>
        <fullName evidence="1">Uncharacterized protein</fullName>
    </submittedName>
</protein>
<organism evidence="1 2">
    <name type="scientific">Bifidobacterium choerinum</name>
    <dbReference type="NCBI Taxonomy" id="35760"/>
    <lineage>
        <taxon>Bacteria</taxon>
        <taxon>Bacillati</taxon>
        <taxon>Actinomycetota</taxon>
        <taxon>Actinomycetes</taxon>
        <taxon>Bifidobacteriales</taxon>
        <taxon>Bifidobacteriaceae</taxon>
        <taxon>Bifidobacterium</taxon>
    </lineage>
</organism>
<proteinExistence type="predicted"/>
<dbReference type="Proteomes" id="UP000028995">
    <property type="component" value="Unassembled WGS sequence"/>
</dbReference>
<keyword evidence="2" id="KW-1185">Reference proteome</keyword>
<name>A0A087AG97_9BIFI</name>
<reference evidence="1 2" key="1">
    <citation type="submission" date="2014-03" db="EMBL/GenBank/DDBJ databases">
        <title>Genomics of Bifidobacteria.</title>
        <authorList>
            <person name="Ventura M."/>
            <person name="Milani C."/>
            <person name="Lugli G.A."/>
        </authorList>
    </citation>
    <scope>NUCLEOTIDE SEQUENCE [LARGE SCALE GENOMIC DNA]</scope>
    <source>
        <strain evidence="1 2">LMG 10510</strain>
    </source>
</reference>
<sequence length="91" mass="9657">MLNTRCSGCGCEEGHSIRMSADVRMGRVGDVRTTATAEAVTLFTGHAADGRAAAPSADGDTPDGRVGWDAPDVRACPRIWDAGRHCWLTVR</sequence>